<evidence type="ECO:0000313" key="2">
    <source>
        <dbReference type="EMBL" id="GGY78434.1"/>
    </source>
</evidence>
<organism evidence="2 3">
    <name type="scientific">Cellvibrio zantedeschiae</name>
    <dbReference type="NCBI Taxonomy" id="1237077"/>
    <lineage>
        <taxon>Bacteria</taxon>
        <taxon>Pseudomonadati</taxon>
        <taxon>Pseudomonadota</taxon>
        <taxon>Gammaproteobacteria</taxon>
        <taxon>Cellvibrionales</taxon>
        <taxon>Cellvibrionaceae</taxon>
        <taxon>Cellvibrio</taxon>
    </lineage>
</organism>
<name>A0ABQ3B4Y5_9GAMM</name>
<feature type="transmembrane region" description="Helical" evidence="1">
    <location>
        <begin position="311"/>
        <end position="328"/>
    </location>
</feature>
<dbReference type="RefSeq" id="WP_189418905.1">
    <property type="nucleotide sequence ID" value="NZ_BMYZ01000002.1"/>
</dbReference>
<protein>
    <recommendedName>
        <fullName evidence="4">Glycosyltransferase RgtA/B/C/D-like domain-containing protein</fullName>
    </recommendedName>
</protein>
<feature type="transmembrane region" description="Helical" evidence="1">
    <location>
        <begin position="190"/>
        <end position="205"/>
    </location>
</feature>
<evidence type="ECO:0000256" key="1">
    <source>
        <dbReference type="SAM" id="Phobius"/>
    </source>
</evidence>
<feature type="transmembrane region" description="Helical" evidence="1">
    <location>
        <begin position="363"/>
        <end position="381"/>
    </location>
</feature>
<feature type="transmembrane region" description="Helical" evidence="1">
    <location>
        <begin position="148"/>
        <end position="164"/>
    </location>
</feature>
<keyword evidence="1" id="KW-1133">Transmembrane helix</keyword>
<accession>A0ABQ3B4Y5</accession>
<feature type="transmembrane region" description="Helical" evidence="1">
    <location>
        <begin position="89"/>
        <end position="109"/>
    </location>
</feature>
<keyword evidence="3" id="KW-1185">Reference proteome</keyword>
<feature type="transmembrane region" description="Helical" evidence="1">
    <location>
        <begin position="334"/>
        <end position="351"/>
    </location>
</feature>
<dbReference type="Proteomes" id="UP000619761">
    <property type="component" value="Unassembled WGS sequence"/>
</dbReference>
<comment type="caution">
    <text evidence="2">The sequence shown here is derived from an EMBL/GenBank/DDBJ whole genome shotgun (WGS) entry which is preliminary data.</text>
</comment>
<dbReference type="EMBL" id="BMYZ01000002">
    <property type="protein sequence ID" value="GGY78434.1"/>
    <property type="molecule type" value="Genomic_DNA"/>
</dbReference>
<feature type="transmembrane region" description="Helical" evidence="1">
    <location>
        <begin position="217"/>
        <end position="234"/>
    </location>
</feature>
<evidence type="ECO:0000313" key="3">
    <source>
        <dbReference type="Proteomes" id="UP000619761"/>
    </source>
</evidence>
<feature type="transmembrane region" description="Helical" evidence="1">
    <location>
        <begin position="169"/>
        <end position="184"/>
    </location>
</feature>
<gene>
    <name evidence="2" type="ORF">GCM10011613_23860</name>
</gene>
<sequence length="475" mass="53058">MIKVSNIKWAVLCIILLGAIIAHIPAISNPGFYNHDEWQKYDHIKEFGFRNFAAAYGKINPGPEFGYPMRPVSFLEQGFASIFMMDLPWVSHLIDLSIHLGSGLLFFFLLLRITNSWRFSLVALIAYVCSPLSIYSTAWLGASVDRVYTFWGLLAAISTYYFCYGKYKALALVGVCASLGAALLSKETALMLPAVLLVLACYLSFQQSGQFLRNRSLYVLAVFLGLPALAYLIYRIPALMVTLHGGGVSTYTPSISNLPVNALYYFSYPFMYNATDMVSISVLSQKPVWFGFFVHAALVGILIYCYGLLRGVLYIGFYFIFLLPVLMLPQPGAHYLYASTIPFSLLLAGLWCKTLPVSKPPGLAAKVLLVVVMLFVFVRFYQIEKFFYVEGVCQRNAVVTLNSRLETERLKGAEIKEILIVGDVGAKSYVAQKAFFAREAIGEYKGIKFIYSPAEVSVVPEKLLNIKMSTSCLMY</sequence>
<keyword evidence="1" id="KW-0812">Transmembrane</keyword>
<feature type="transmembrane region" description="Helical" evidence="1">
    <location>
        <begin position="121"/>
        <end position="142"/>
    </location>
</feature>
<feature type="transmembrane region" description="Helical" evidence="1">
    <location>
        <begin position="288"/>
        <end position="306"/>
    </location>
</feature>
<evidence type="ECO:0008006" key="4">
    <source>
        <dbReference type="Google" id="ProtNLM"/>
    </source>
</evidence>
<reference evidence="3" key="1">
    <citation type="journal article" date="2019" name="Int. J. Syst. Evol. Microbiol.">
        <title>The Global Catalogue of Microorganisms (GCM) 10K type strain sequencing project: providing services to taxonomists for standard genome sequencing and annotation.</title>
        <authorList>
            <consortium name="The Broad Institute Genomics Platform"/>
            <consortium name="The Broad Institute Genome Sequencing Center for Infectious Disease"/>
            <person name="Wu L."/>
            <person name="Ma J."/>
        </authorList>
    </citation>
    <scope>NUCLEOTIDE SEQUENCE [LARGE SCALE GENOMIC DNA]</scope>
    <source>
        <strain evidence="3">KCTC 32239</strain>
    </source>
</reference>
<keyword evidence="1" id="KW-0472">Membrane</keyword>
<proteinExistence type="predicted"/>